<comment type="caution">
    <text evidence="2">The sequence shown here is derived from an EMBL/GenBank/DDBJ whole genome shotgun (WGS) entry which is preliminary data.</text>
</comment>
<evidence type="ECO:0000313" key="2">
    <source>
        <dbReference type="EMBL" id="KAJ4851264.1"/>
    </source>
</evidence>
<evidence type="ECO:0000259" key="1">
    <source>
        <dbReference type="Pfam" id="PF05678"/>
    </source>
</evidence>
<evidence type="ECO:0000313" key="3">
    <source>
        <dbReference type="Proteomes" id="UP001141552"/>
    </source>
</evidence>
<gene>
    <name evidence="2" type="ORF">Tsubulata_019953</name>
</gene>
<dbReference type="PANTHER" id="PTHR33143">
    <property type="entry name" value="F16F4.1 PROTEIN-RELATED"/>
    <property type="match status" value="1"/>
</dbReference>
<reference evidence="2" key="2">
    <citation type="journal article" date="2023" name="Plants (Basel)">
        <title>Annotation of the Turnera subulata (Passifloraceae) Draft Genome Reveals the S-Locus Evolved after the Divergence of Turneroideae from Passifloroideae in a Stepwise Manner.</title>
        <authorList>
            <person name="Henning P.M."/>
            <person name="Roalson E.H."/>
            <person name="Mir W."/>
            <person name="McCubbin A.G."/>
            <person name="Shore J.S."/>
        </authorList>
    </citation>
    <scope>NUCLEOTIDE SEQUENCE</scope>
    <source>
        <strain evidence="2">F60SS</strain>
    </source>
</reference>
<dbReference type="InterPro" id="IPR039607">
    <property type="entry name" value="VQ_8/17/18/20/21/25"/>
</dbReference>
<dbReference type="Pfam" id="PF05678">
    <property type="entry name" value="VQ"/>
    <property type="match status" value="1"/>
</dbReference>
<proteinExistence type="predicted"/>
<dbReference type="EMBL" id="JAKUCV010000100">
    <property type="protein sequence ID" value="KAJ4851264.1"/>
    <property type="molecule type" value="Genomic_DNA"/>
</dbReference>
<accession>A0A9Q0JRF1</accession>
<name>A0A9Q0JRF1_9ROSI</name>
<dbReference type="PANTHER" id="PTHR33143:SF60">
    <property type="entry name" value="VQ DOMAIN-CONTAINING PROTEIN"/>
    <property type="match status" value="1"/>
</dbReference>
<dbReference type="AlphaFoldDB" id="A0A9Q0JRF1"/>
<protein>
    <recommendedName>
        <fullName evidence="1">VQ domain-containing protein</fullName>
    </recommendedName>
</protein>
<reference evidence="2" key="1">
    <citation type="submission" date="2022-02" db="EMBL/GenBank/DDBJ databases">
        <authorList>
            <person name="Henning P.M."/>
            <person name="McCubbin A.G."/>
            <person name="Shore J.S."/>
        </authorList>
    </citation>
    <scope>NUCLEOTIDE SEQUENCE</scope>
    <source>
        <strain evidence="2">F60SS</strain>
        <tissue evidence="2">Leaves</tissue>
    </source>
</reference>
<dbReference type="GO" id="GO:0005634">
    <property type="term" value="C:nucleus"/>
    <property type="evidence" value="ECO:0007669"/>
    <property type="project" value="TreeGrafter"/>
</dbReference>
<feature type="domain" description="VQ" evidence="1">
    <location>
        <begin position="26"/>
        <end position="49"/>
    </location>
</feature>
<sequence>MRKKRHHQICKNESRQFDSLIRVLRPKVFITDSSNFRKLVQELTGNGSPISSPPPIEVPVSTKNIQVIDIEDHPDQRGSSRETSVDGLVDSLELCNQLFLSPEEGISRRVDNGAYMDDQAAFEASKDASQREDPYRAFESWLLDGDESFSFFSGYAQTEQQKSVYSLPLNYLNLYNN</sequence>
<dbReference type="OrthoDB" id="1571327at2759"/>
<organism evidence="2 3">
    <name type="scientific">Turnera subulata</name>
    <dbReference type="NCBI Taxonomy" id="218843"/>
    <lineage>
        <taxon>Eukaryota</taxon>
        <taxon>Viridiplantae</taxon>
        <taxon>Streptophyta</taxon>
        <taxon>Embryophyta</taxon>
        <taxon>Tracheophyta</taxon>
        <taxon>Spermatophyta</taxon>
        <taxon>Magnoliopsida</taxon>
        <taxon>eudicotyledons</taxon>
        <taxon>Gunneridae</taxon>
        <taxon>Pentapetalae</taxon>
        <taxon>rosids</taxon>
        <taxon>fabids</taxon>
        <taxon>Malpighiales</taxon>
        <taxon>Passifloraceae</taxon>
        <taxon>Turnera</taxon>
    </lineage>
</organism>
<dbReference type="InterPro" id="IPR008889">
    <property type="entry name" value="VQ"/>
</dbReference>
<dbReference type="Proteomes" id="UP001141552">
    <property type="component" value="Unassembled WGS sequence"/>
</dbReference>
<keyword evidence="3" id="KW-1185">Reference proteome</keyword>